<sequence>MSCTIEETLAAASVPGIRGHDASSEQRNFDLKLATVQKGGYGSELAFQESIGTSGVVRSEFRRSRRAPGVSYLAKKSSRASRLWRERVAVASPKAILTCS</sequence>
<protein>
    <submittedName>
        <fullName evidence="1">Uncharacterized protein</fullName>
    </submittedName>
</protein>
<dbReference type="Proteomes" id="UP000299102">
    <property type="component" value="Unassembled WGS sequence"/>
</dbReference>
<evidence type="ECO:0000313" key="1">
    <source>
        <dbReference type="EMBL" id="GBP18547.1"/>
    </source>
</evidence>
<evidence type="ECO:0000313" key="2">
    <source>
        <dbReference type="Proteomes" id="UP000299102"/>
    </source>
</evidence>
<accession>A0A4C1TX05</accession>
<dbReference type="AlphaFoldDB" id="A0A4C1TX05"/>
<dbReference type="EMBL" id="BGZK01000098">
    <property type="protein sequence ID" value="GBP18547.1"/>
    <property type="molecule type" value="Genomic_DNA"/>
</dbReference>
<gene>
    <name evidence="1" type="ORF">EVAR_13008_1</name>
</gene>
<proteinExistence type="predicted"/>
<name>A0A4C1TX05_EUMVA</name>
<comment type="caution">
    <text evidence="1">The sequence shown here is derived from an EMBL/GenBank/DDBJ whole genome shotgun (WGS) entry which is preliminary data.</text>
</comment>
<keyword evidence="2" id="KW-1185">Reference proteome</keyword>
<organism evidence="1 2">
    <name type="scientific">Eumeta variegata</name>
    <name type="common">Bagworm moth</name>
    <name type="synonym">Eumeta japonica</name>
    <dbReference type="NCBI Taxonomy" id="151549"/>
    <lineage>
        <taxon>Eukaryota</taxon>
        <taxon>Metazoa</taxon>
        <taxon>Ecdysozoa</taxon>
        <taxon>Arthropoda</taxon>
        <taxon>Hexapoda</taxon>
        <taxon>Insecta</taxon>
        <taxon>Pterygota</taxon>
        <taxon>Neoptera</taxon>
        <taxon>Endopterygota</taxon>
        <taxon>Lepidoptera</taxon>
        <taxon>Glossata</taxon>
        <taxon>Ditrysia</taxon>
        <taxon>Tineoidea</taxon>
        <taxon>Psychidae</taxon>
        <taxon>Oiketicinae</taxon>
        <taxon>Eumeta</taxon>
    </lineage>
</organism>
<reference evidence="1 2" key="1">
    <citation type="journal article" date="2019" name="Commun. Biol.">
        <title>The bagworm genome reveals a unique fibroin gene that provides high tensile strength.</title>
        <authorList>
            <person name="Kono N."/>
            <person name="Nakamura H."/>
            <person name="Ohtoshi R."/>
            <person name="Tomita M."/>
            <person name="Numata K."/>
            <person name="Arakawa K."/>
        </authorList>
    </citation>
    <scope>NUCLEOTIDE SEQUENCE [LARGE SCALE GENOMIC DNA]</scope>
</reference>